<proteinExistence type="inferred from homology"/>
<evidence type="ECO:0000256" key="4">
    <source>
        <dbReference type="HAMAP-Rule" id="MF_01363"/>
    </source>
</evidence>
<evidence type="ECO:0000256" key="1">
    <source>
        <dbReference type="ARBA" id="ARBA00008563"/>
    </source>
</evidence>
<comment type="similarity">
    <text evidence="1 4 5">Belongs to the bacterial ribosomal protein bL21 family.</text>
</comment>
<dbReference type="GO" id="GO:0003735">
    <property type="term" value="F:structural constituent of ribosome"/>
    <property type="evidence" value="ECO:0007669"/>
    <property type="project" value="InterPro"/>
</dbReference>
<dbReference type="GO" id="GO:1990904">
    <property type="term" value="C:ribonucleoprotein complex"/>
    <property type="evidence" value="ECO:0007669"/>
    <property type="project" value="UniProtKB-KW"/>
</dbReference>
<comment type="function">
    <text evidence="4 5">This protein binds to 23S rRNA in the presence of protein L20.</text>
</comment>
<keyword evidence="4 5" id="KW-0694">RNA-binding</keyword>
<accession>A0A0R2QNJ7</accession>
<dbReference type="Pfam" id="PF00829">
    <property type="entry name" value="Ribosomal_L21p"/>
    <property type="match status" value="1"/>
</dbReference>
<sequence length="103" mass="11272">MYAIIATGGKQEKVAKGQQVHVELLDAQEGSEVNFTPIMLVDGSTVLATPAQLAKSLVTAKVMGIAAGPKIDGFTYKRRTNQRRRFGHRQKYSVIEITNIQKG</sequence>
<keyword evidence="4 5" id="KW-0699">rRNA-binding</keyword>
<dbReference type="InterPro" id="IPR036164">
    <property type="entry name" value="bL21-like_sf"/>
</dbReference>
<reference evidence="6 7" key="1">
    <citation type="submission" date="2015-10" db="EMBL/GenBank/DDBJ databases">
        <title>Metagenome-Assembled Genomes uncover a global brackish microbiome.</title>
        <authorList>
            <person name="Hugerth L.W."/>
            <person name="Larsson J."/>
            <person name="Alneberg J."/>
            <person name="Lindh M.V."/>
            <person name="Legrand C."/>
            <person name="Pinhassi J."/>
            <person name="Andersson A.F."/>
        </authorList>
    </citation>
    <scope>NUCLEOTIDE SEQUENCE [LARGE SCALE GENOMIC DNA]</scope>
    <source>
        <strain evidence="6">BACL6 MAG-120924-bin43</strain>
    </source>
</reference>
<keyword evidence="3 4" id="KW-0687">Ribonucleoprotein</keyword>
<dbReference type="PANTHER" id="PTHR21349:SF0">
    <property type="entry name" value="LARGE RIBOSOMAL SUBUNIT PROTEIN BL21M"/>
    <property type="match status" value="1"/>
</dbReference>
<dbReference type="NCBIfam" id="TIGR00061">
    <property type="entry name" value="L21"/>
    <property type="match status" value="1"/>
</dbReference>
<evidence type="ECO:0000256" key="2">
    <source>
        <dbReference type="ARBA" id="ARBA00022980"/>
    </source>
</evidence>
<comment type="caution">
    <text evidence="6">The sequence shown here is derived from an EMBL/GenBank/DDBJ whole genome shotgun (WGS) entry which is preliminary data.</text>
</comment>
<dbReference type="Proteomes" id="UP000051017">
    <property type="component" value="Unassembled WGS sequence"/>
</dbReference>
<dbReference type="GO" id="GO:0006412">
    <property type="term" value="P:translation"/>
    <property type="evidence" value="ECO:0007669"/>
    <property type="project" value="UniProtKB-UniRule"/>
</dbReference>
<dbReference type="HAMAP" id="MF_01363">
    <property type="entry name" value="Ribosomal_bL21"/>
    <property type="match status" value="1"/>
</dbReference>
<dbReference type="GO" id="GO:0019843">
    <property type="term" value="F:rRNA binding"/>
    <property type="evidence" value="ECO:0007669"/>
    <property type="project" value="UniProtKB-UniRule"/>
</dbReference>
<name>A0A0R2QNJ7_9ACTN</name>
<gene>
    <name evidence="4" type="primary">rplU</name>
    <name evidence="6" type="ORF">ABR75_02300</name>
</gene>
<dbReference type="GO" id="GO:0005737">
    <property type="term" value="C:cytoplasm"/>
    <property type="evidence" value="ECO:0007669"/>
    <property type="project" value="UniProtKB-ARBA"/>
</dbReference>
<evidence type="ECO:0000313" key="6">
    <source>
        <dbReference type="EMBL" id="KRO49514.1"/>
    </source>
</evidence>
<evidence type="ECO:0000256" key="3">
    <source>
        <dbReference type="ARBA" id="ARBA00023274"/>
    </source>
</evidence>
<dbReference type="SUPFAM" id="SSF141091">
    <property type="entry name" value="L21p-like"/>
    <property type="match status" value="1"/>
</dbReference>
<organism evidence="6 7">
    <name type="scientific">Acidimicrobiia bacterium BACL6 MAG-120924-bin43</name>
    <dbReference type="NCBI Taxonomy" id="1655583"/>
    <lineage>
        <taxon>Bacteria</taxon>
        <taxon>Bacillati</taxon>
        <taxon>Actinomycetota</taxon>
        <taxon>Acidimicrobiia</taxon>
        <taxon>acIV cluster</taxon>
    </lineage>
</organism>
<dbReference type="EMBL" id="LIBJ01000005">
    <property type="protein sequence ID" value="KRO49514.1"/>
    <property type="molecule type" value="Genomic_DNA"/>
</dbReference>
<keyword evidence="2 4" id="KW-0689">Ribosomal protein</keyword>
<dbReference type="InterPro" id="IPR028909">
    <property type="entry name" value="bL21-like"/>
</dbReference>
<dbReference type="AlphaFoldDB" id="A0A0R2QNJ7"/>
<dbReference type="PANTHER" id="PTHR21349">
    <property type="entry name" value="50S RIBOSOMAL PROTEIN L21"/>
    <property type="match status" value="1"/>
</dbReference>
<dbReference type="GO" id="GO:0005840">
    <property type="term" value="C:ribosome"/>
    <property type="evidence" value="ECO:0007669"/>
    <property type="project" value="UniProtKB-KW"/>
</dbReference>
<protein>
    <recommendedName>
        <fullName evidence="4">Large ribosomal subunit protein bL21</fullName>
    </recommendedName>
</protein>
<comment type="subunit">
    <text evidence="4">Part of the 50S ribosomal subunit. Contacts protein L20.</text>
</comment>
<dbReference type="InterPro" id="IPR001787">
    <property type="entry name" value="Ribosomal_bL21"/>
</dbReference>
<evidence type="ECO:0000256" key="5">
    <source>
        <dbReference type="RuleBase" id="RU000562"/>
    </source>
</evidence>
<evidence type="ECO:0000313" key="7">
    <source>
        <dbReference type="Proteomes" id="UP000051017"/>
    </source>
</evidence>